<dbReference type="WBParaSite" id="GPUH_0000855401-mRNA-1">
    <property type="protein sequence ID" value="GPUH_0000855401-mRNA-1"/>
    <property type="gene ID" value="GPUH_0000855401"/>
</dbReference>
<evidence type="ECO:0000313" key="1">
    <source>
        <dbReference type="EMBL" id="VDK63362.1"/>
    </source>
</evidence>
<dbReference type="InterPro" id="IPR008949">
    <property type="entry name" value="Isoprenoid_synthase_dom_sf"/>
</dbReference>
<dbReference type="Proteomes" id="UP000271098">
    <property type="component" value="Unassembled WGS sequence"/>
</dbReference>
<dbReference type="GO" id="GO:0042811">
    <property type="term" value="P:pheromone biosynthetic process"/>
    <property type="evidence" value="ECO:0007669"/>
    <property type="project" value="UniProtKB-ARBA"/>
</dbReference>
<name>A0A183DIK3_9BILA</name>
<evidence type="ECO:0000313" key="3">
    <source>
        <dbReference type="WBParaSite" id="GPUH_0000855401-mRNA-1"/>
    </source>
</evidence>
<dbReference type="GO" id="GO:0004659">
    <property type="term" value="F:prenyltransferase activity"/>
    <property type="evidence" value="ECO:0007669"/>
    <property type="project" value="InterPro"/>
</dbReference>
<reference evidence="3" key="1">
    <citation type="submission" date="2016-06" db="UniProtKB">
        <authorList>
            <consortium name="WormBaseParasite"/>
        </authorList>
    </citation>
    <scope>IDENTIFICATION</scope>
</reference>
<sequence length="69" mass="7851">MNSLSEETVEWGSEDVHYLLAPYQCINKVAGKKIRSHLATAFNFWLKVDTRTVEAIISLVEMLHNASLM</sequence>
<reference evidence="1 2" key="2">
    <citation type="submission" date="2018-11" db="EMBL/GenBank/DDBJ databases">
        <authorList>
            <consortium name="Pathogen Informatics"/>
        </authorList>
    </citation>
    <scope>NUCLEOTIDE SEQUENCE [LARGE SCALE GENOMIC DNA]</scope>
</reference>
<dbReference type="EMBL" id="UYRT01025208">
    <property type="protein sequence ID" value="VDK63362.1"/>
    <property type="molecule type" value="Genomic_DNA"/>
</dbReference>
<keyword evidence="2" id="KW-1185">Reference proteome</keyword>
<dbReference type="OrthoDB" id="6921389at2759"/>
<proteinExistence type="predicted"/>
<dbReference type="Gene3D" id="1.10.600.10">
    <property type="entry name" value="Farnesyl Diphosphate Synthase"/>
    <property type="match status" value="1"/>
</dbReference>
<dbReference type="GO" id="GO:0008299">
    <property type="term" value="P:isoprenoid biosynthetic process"/>
    <property type="evidence" value="ECO:0007669"/>
    <property type="project" value="InterPro"/>
</dbReference>
<accession>A0A183DIK3</accession>
<dbReference type="InterPro" id="IPR000092">
    <property type="entry name" value="Polyprenyl_synt"/>
</dbReference>
<dbReference type="Pfam" id="PF00348">
    <property type="entry name" value="polyprenyl_synt"/>
    <property type="match status" value="1"/>
</dbReference>
<organism evidence="3">
    <name type="scientific">Gongylonema pulchrum</name>
    <dbReference type="NCBI Taxonomy" id="637853"/>
    <lineage>
        <taxon>Eukaryota</taxon>
        <taxon>Metazoa</taxon>
        <taxon>Ecdysozoa</taxon>
        <taxon>Nematoda</taxon>
        <taxon>Chromadorea</taxon>
        <taxon>Rhabditida</taxon>
        <taxon>Spirurina</taxon>
        <taxon>Spiruromorpha</taxon>
        <taxon>Spiruroidea</taxon>
        <taxon>Gongylonematidae</taxon>
        <taxon>Gongylonema</taxon>
    </lineage>
</organism>
<dbReference type="SUPFAM" id="SSF48576">
    <property type="entry name" value="Terpenoid synthases"/>
    <property type="match status" value="1"/>
</dbReference>
<evidence type="ECO:0000313" key="2">
    <source>
        <dbReference type="Proteomes" id="UP000271098"/>
    </source>
</evidence>
<dbReference type="AlphaFoldDB" id="A0A183DIK3"/>
<protein>
    <submittedName>
        <fullName evidence="3">Ovule protein</fullName>
    </submittedName>
</protein>
<gene>
    <name evidence="1" type="ORF">GPUH_LOCUS8539</name>
</gene>